<dbReference type="EMBL" id="SRLO01001290">
    <property type="protein sequence ID" value="TNN39322.1"/>
    <property type="molecule type" value="Genomic_DNA"/>
</dbReference>
<feature type="compositionally biased region" description="Basic and acidic residues" evidence="1">
    <location>
        <begin position="45"/>
        <end position="59"/>
    </location>
</feature>
<accession>A0A4Z2FFZ5</accession>
<comment type="caution">
    <text evidence="2">The sequence shown here is derived from an EMBL/GenBank/DDBJ whole genome shotgun (WGS) entry which is preliminary data.</text>
</comment>
<dbReference type="Proteomes" id="UP000314294">
    <property type="component" value="Unassembled WGS sequence"/>
</dbReference>
<dbReference type="AlphaFoldDB" id="A0A4Z2FFZ5"/>
<evidence type="ECO:0000313" key="2">
    <source>
        <dbReference type="EMBL" id="TNN39322.1"/>
    </source>
</evidence>
<keyword evidence="2" id="KW-0418">Kinase</keyword>
<keyword evidence="3" id="KW-1185">Reference proteome</keyword>
<feature type="region of interest" description="Disordered" evidence="1">
    <location>
        <begin position="39"/>
        <end position="77"/>
    </location>
</feature>
<reference evidence="2 3" key="1">
    <citation type="submission" date="2019-03" db="EMBL/GenBank/DDBJ databases">
        <title>First draft genome of Liparis tanakae, snailfish: a comprehensive survey of snailfish specific genes.</title>
        <authorList>
            <person name="Kim W."/>
            <person name="Song I."/>
            <person name="Jeong J.-H."/>
            <person name="Kim D."/>
            <person name="Kim S."/>
            <person name="Ryu S."/>
            <person name="Song J.Y."/>
            <person name="Lee S.K."/>
        </authorList>
    </citation>
    <scope>NUCLEOTIDE SEQUENCE [LARGE SCALE GENOMIC DNA]</scope>
    <source>
        <tissue evidence="2">Muscle</tissue>
    </source>
</reference>
<keyword evidence="2" id="KW-0808">Transferase</keyword>
<dbReference type="GO" id="GO:0016301">
    <property type="term" value="F:kinase activity"/>
    <property type="evidence" value="ECO:0007669"/>
    <property type="project" value="UniProtKB-KW"/>
</dbReference>
<protein>
    <submittedName>
        <fullName evidence="2">Diacylglycerol kinase zeta</fullName>
    </submittedName>
</protein>
<evidence type="ECO:0000256" key="1">
    <source>
        <dbReference type="SAM" id="MobiDB-lite"/>
    </source>
</evidence>
<proteinExistence type="predicted"/>
<sequence>MADYEALHYDKDQLRHACECVCVSPRHMTVEEELQVPGQLGHVTSGDHVKEGLLSDRKPPASSESPGPVLDLGAPAEPETPESVWLMVCSSAAVPVGLIVVPGDSDLETCRDHIQRLQEVRGRRTYCT</sequence>
<name>A0A4Z2FFZ5_9TELE</name>
<evidence type="ECO:0000313" key="3">
    <source>
        <dbReference type="Proteomes" id="UP000314294"/>
    </source>
</evidence>
<organism evidence="2 3">
    <name type="scientific">Liparis tanakae</name>
    <name type="common">Tanaka's snailfish</name>
    <dbReference type="NCBI Taxonomy" id="230148"/>
    <lineage>
        <taxon>Eukaryota</taxon>
        <taxon>Metazoa</taxon>
        <taxon>Chordata</taxon>
        <taxon>Craniata</taxon>
        <taxon>Vertebrata</taxon>
        <taxon>Euteleostomi</taxon>
        <taxon>Actinopterygii</taxon>
        <taxon>Neopterygii</taxon>
        <taxon>Teleostei</taxon>
        <taxon>Neoteleostei</taxon>
        <taxon>Acanthomorphata</taxon>
        <taxon>Eupercaria</taxon>
        <taxon>Perciformes</taxon>
        <taxon>Cottioidei</taxon>
        <taxon>Cottales</taxon>
        <taxon>Liparidae</taxon>
        <taxon>Liparis</taxon>
    </lineage>
</organism>
<gene>
    <name evidence="2" type="primary">DGKZ_3</name>
    <name evidence="2" type="ORF">EYF80_050527</name>
</gene>